<keyword evidence="2" id="KW-1185">Reference proteome</keyword>
<comment type="caution">
    <text evidence="1">The sequence shown here is derived from an EMBL/GenBank/DDBJ whole genome shotgun (WGS) entry which is preliminary data.</text>
</comment>
<sequence length="327" mass="37754">MSSAAKQDTVWMGFMDIVPVIGTVKEAVELVLALYEGDKGVILKKEKAFENIVKESLKKFEKLTPAAAAAAAAGVYNEHSGLRNVREVSKEKIIEYMMIGSKKGPKPQTAAEQKVRQKKVQVIQRDMLEKIQILKPDFYEELKEELKRSNRGEHVFNNDILKFHLKVLTEFKREQDIDDRPGYLQVKEEVDALGKHTLSQNTAAEIQTNMVVHFGADEFYVNANTILYGEYCRALRDALLVVLRNINPDDVTGEQRERVNSVIDNMNNLEIFVDQLAKVSWIANKRDRQERFDRVKQDLVRMYKTARGLQWCLEILRLFQRFYNQGQ</sequence>
<dbReference type="AlphaFoldDB" id="A0A5A9PG66"/>
<dbReference type="EMBL" id="SOYY01000005">
    <property type="protein sequence ID" value="KAA0721374.1"/>
    <property type="molecule type" value="Genomic_DNA"/>
</dbReference>
<proteinExistence type="predicted"/>
<name>A0A5A9PG66_9TELE</name>
<reference evidence="1 2" key="1">
    <citation type="journal article" date="2019" name="Mol. Ecol. Resour.">
        <title>Chromosome-level genome assembly of Triplophysa tibetana, a fish adapted to the harsh high-altitude environment of the Tibetan Plateau.</title>
        <authorList>
            <person name="Yang X."/>
            <person name="Liu H."/>
            <person name="Ma Z."/>
            <person name="Zou Y."/>
            <person name="Zou M."/>
            <person name="Mao Y."/>
            <person name="Li X."/>
            <person name="Wang H."/>
            <person name="Chen T."/>
            <person name="Wang W."/>
            <person name="Yang R."/>
        </authorList>
    </citation>
    <scope>NUCLEOTIDE SEQUENCE [LARGE SCALE GENOMIC DNA]</scope>
    <source>
        <strain evidence="1">TTIB1903HZAU</strain>
        <tissue evidence="1">Muscle</tissue>
    </source>
</reference>
<evidence type="ECO:0000313" key="1">
    <source>
        <dbReference type="EMBL" id="KAA0721374.1"/>
    </source>
</evidence>
<organism evidence="1 2">
    <name type="scientific">Triplophysa tibetana</name>
    <dbReference type="NCBI Taxonomy" id="1572043"/>
    <lineage>
        <taxon>Eukaryota</taxon>
        <taxon>Metazoa</taxon>
        <taxon>Chordata</taxon>
        <taxon>Craniata</taxon>
        <taxon>Vertebrata</taxon>
        <taxon>Euteleostomi</taxon>
        <taxon>Actinopterygii</taxon>
        <taxon>Neopterygii</taxon>
        <taxon>Teleostei</taxon>
        <taxon>Ostariophysi</taxon>
        <taxon>Cypriniformes</taxon>
        <taxon>Nemacheilidae</taxon>
        <taxon>Triplophysa</taxon>
    </lineage>
</organism>
<evidence type="ECO:0000313" key="2">
    <source>
        <dbReference type="Proteomes" id="UP000324632"/>
    </source>
</evidence>
<accession>A0A5A9PG66</accession>
<gene>
    <name evidence="1" type="ORF">E1301_Tti021884</name>
</gene>
<protein>
    <submittedName>
        <fullName evidence="1">Uncharacterized protein</fullName>
    </submittedName>
</protein>
<dbReference type="Proteomes" id="UP000324632">
    <property type="component" value="Chromosome 5"/>
</dbReference>